<comment type="similarity">
    <text evidence="3">Belongs to the methyl-accepting chemotaxis (MCP) protein family.</text>
</comment>
<feature type="region of interest" description="Disordered" evidence="5">
    <location>
        <begin position="360"/>
        <end position="385"/>
    </location>
</feature>
<dbReference type="GO" id="GO:0007165">
    <property type="term" value="P:signal transduction"/>
    <property type="evidence" value="ECO:0007669"/>
    <property type="project" value="UniProtKB-KW"/>
</dbReference>
<dbReference type="Gene3D" id="1.10.287.950">
    <property type="entry name" value="Methyl-accepting chemotaxis protein"/>
    <property type="match status" value="1"/>
</dbReference>
<dbReference type="InterPro" id="IPR004089">
    <property type="entry name" value="MCPsignal_dom"/>
</dbReference>
<dbReference type="EMBL" id="SMTL01000003">
    <property type="protein sequence ID" value="TDK35067.1"/>
    <property type="molecule type" value="Genomic_DNA"/>
</dbReference>
<evidence type="ECO:0000313" key="10">
    <source>
        <dbReference type="Proteomes" id="UP000295238"/>
    </source>
</evidence>
<reference evidence="9 10" key="1">
    <citation type="submission" date="2019-03" db="EMBL/GenBank/DDBJ databases">
        <title>Rhizobium sp. nov., an bacterium isolated from biocrust in Mu Us Desert.</title>
        <authorList>
            <person name="Lixiong L."/>
        </authorList>
    </citation>
    <scope>NUCLEOTIDE SEQUENCE [LARGE SCALE GENOMIC DNA]</scope>
    <source>
        <strain evidence="9 10">SPY-1</strain>
    </source>
</reference>
<dbReference type="Pfam" id="PF17201">
    <property type="entry name" value="Cache_3-Cache_2"/>
    <property type="match status" value="1"/>
</dbReference>
<dbReference type="AlphaFoldDB" id="A0A4R5UGT2"/>
<sequence length="613" mass="65555">MKKILPSSIVSRIVILCLFLISLAVIAVGGLAFADLRKDIMETADEDARKAMRTIALLYELEFPGVKVEMRDQAVVKVTKGEGALKDHDLVDRTANAIGGVATVFDKQGSDYVRVSTNVKTEKGERAIGTKLAAEHPAQPYLARGEAYFGSAVLFGKDFITGYFPISNPAGGVAGVLFIGIPMEIYFAHITSSGYMVVATSLASLFVIGLLSFFAIRALISPLGILTGTVRAMSNGDNSAPIPYVTLPNEFGNIARALEVFREGAREKQAIESRSATERAEAEAERERNDVEKQRMDRQIDQAVSELGSALARLAQGDLSTTIETTFSGRLEQLRTDFNGSIIRLRDTLSHIRSSTLSIQKSSADLSNSSSELSRRTETQAASLEETAAAVDEITATVRSSAERAAEANEAVSHTKKSADSSGTVVKNAVEAMARIEEASQKIELIIEVIDDIAFQTNLLALNAGIEAARAGEAGKGFAVVAQEVRELAQRSAGAAKEIKELINQSSREVGSGSSLVQQAGEVLASISREITAISQHVETIATASQDQSAALQNINSSVNRMDQMTQQNGAMVGETSESSRRLAGEADALLALVQQFRIDAERSARSQTAYAA</sequence>
<keyword evidence="10" id="KW-1185">Reference proteome</keyword>
<dbReference type="GO" id="GO:0006935">
    <property type="term" value="P:chemotaxis"/>
    <property type="evidence" value="ECO:0007669"/>
    <property type="project" value="UniProtKB-KW"/>
</dbReference>
<dbReference type="InterPro" id="IPR003660">
    <property type="entry name" value="HAMP_dom"/>
</dbReference>
<evidence type="ECO:0000313" key="9">
    <source>
        <dbReference type="EMBL" id="TDK35067.1"/>
    </source>
</evidence>
<dbReference type="InterPro" id="IPR029151">
    <property type="entry name" value="Sensor-like_sf"/>
</dbReference>
<gene>
    <name evidence="9" type="ORF">E2F50_12420</name>
</gene>
<dbReference type="SUPFAM" id="SSF103190">
    <property type="entry name" value="Sensory domain-like"/>
    <property type="match status" value="1"/>
</dbReference>
<dbReference type="InterPro" id="IPR051310">
    <property type="entry name" value="MCP_chemotaxis"/>
</dbReference>
<evidence type="ECO:0000259" key="8">
    <source>
        <dbReference type="PROSITE" id="PS50885"/>
    </source>
</evidence>
<keyword evidence="6" id="KW-0812">Transmembrane</keyword>
<dbReference type="Proteomes" id="UP000295238">
    <property type="component" value="Unassembled WGS sequence"/>
</dbReference>
<feature type="domain" description="HAMP" evidence="8">
    <location>
        <begin position="298"/>
        <end position="350"/>
    </location>
</feature>
<dbReference type="PROSITE" id="PS50885">
    <property type="entry name" value="HAMP"/>
    <property type="match status" value="2"/>
</dbReference>
<dbReference type="Gene3D" id="6.10.340.10">
    <property type="match status" value="1"/>
</dbReference>
<dbReference type="CDD" id="cd06225">
    <property type="entry name" value="HAMP"/>
    <property type="match status" value="1"/>
</dbReference>
<keyword evidence="2" id="KW-0145">Chemotaxis</keyword>
<feature type="compositionally biased region" description="Low complexity" evidence="5">
    <location>
        <begin position="362"/>
        <end position="372"/>
    </location>
</feature>
<feature type="region of interest" description="Disordered" evidence="5">
    <location>
        <begin position="269"/>
        <end position="295"/>
    </location>
</feature>
<dbReference type="PROSITE" id="PS50111">
    <property type="entry name" value="CHEMOTAXIS_TRANSDUC_2"/>
    <property type="match status" value="1"/>
</dbReference>
<proteinExistence type="inferred from homology"/>
<evidence type="ECO:0000256" key="5">
    <source>
        <dbReference type="SAM" id="MobiDB-lite"/>
    </source>
</evidence>
<dbReference type="FunFam" id="1.10.287.950:FF:000001">
    <property type="entry name" value="Methyl-accepting chemotaxis sensory transducer"/>
    <property type="match status" value="1"/>
</dbReference>
<dbReference type="OrthoDB" id="3378718at2"/>
<evidence type="ECO:0000256" key="3">
    <source>
        <dbReference type="ARBA" id="ARBA00029447"/>
    </source>
</evidence>
<name>A0A4R5UGT2_9HYPH</name>
<feature type="transmembrane region" description="Helical" evidence="6">
    <location>
        <begin position="170"/>
        <end position="189"/>
    </location>
</feature>
<keyword evidence="6" id="KW-1133">Transmembrane helix</keyword>
<dbReference type="PANTHER" id="PTHR43531">
    <property type="entry name" value="PROTEIN ICFG"/>
    <property type="match status" value="1"/>
</dbReference>
<feature type="transmembrane region" description="Helical" evidence="6">
    <location>
        <begin position="12"/>
        <end position="34"/>
    </location>
</feature>
<dbReference type="Pfam" id="PF00015">
    <property type="entry name" value="MCPsignal"/>
    <property type="match status" value="1"/>
</dbReference>
<dbReference type="SUPFAM" id="SSF158472">
    <property type="entry name" value="HAMP domain-like"/>
    <property type="match status" value="1"/>
</dbReference>
<dbReference type="RefSeq" id="WP_133316490.1">
    <property type="nucleotide sequence ID" value="NZ_SMTL01000003.1"/>
</dbReference>
<comment type="subcellular location">
    <subcellularLocation>
        <location evidence="1">Membrane</location>
    </subcellularLocation>
</comment>
<keyword evidence="4" id="KW-0807">Transducer</keyword>
<comment type="caution">
    <text evidence="9">The sequence shown here is derived from an EMBL/GenBank/DDBJ whole genome shotgun (WGS) entry which is preliminary data.</text>
</comment>
<dbReference type="PANTHER" id="PTHR43531:SF11">
    <property type="entry name" value="METHYL-ACCEPTING CHEMOTAXIS PROTEIN 3"/>
    <property type="match status" value="1"/>
</dbReference>
<evidence type="ECO:0000256" key="2">
    <source>
        <dbReference type="ARBA" id="ARBA00022500"/>
    </source>
</evidence>
<dbReference type="SMART" id="SM00304">
    <property type="entry name" value="HAMP"/>
    <property type="match status" value="2"/>
</dbReference>
<feature type="domain" description="HAMP" evidence="8">
    <location>
        <begin position="217"/>
        <end position="270"/>
    </location>
</feature>
<organism evidence="9 10">
    <name type="scientific">Rhizobium deserti</name>
    <dbReference type="NCBI Taxonomy" id="2547961"/>
    <lineage>
        <taxon>Bacteria</taxon>
        <taxon>Pseudomonadati</taxon>
        <taxon>Pseudomonadota</taxon>
        <taxon>Alphaproteobacteria</taxon>
        <taxon>Hyphomicrobiales</taxon>
        <taxon>Rhizobiaceae</taxon>
        <taxon>Rhizobium/Agrobacterium group</taxon>
        <taxon>Rhizobium</taxon>
    </lineage>
</organism>
<dbReference type="InterPro" id="IPR033462">
    <property type="entry name" value="Cache_3-Cache_2"/>
</dbReference>
<feature type="transmembrane region" description="Helical" evidence="6">
    <location>
        <begin position="195"/>
        <end position="216"/>
    </location>
</feature>
<evidence type="ECO:0000256" key="4">
    <source>
        <dbReference type="PROSITE-ProRule" id="PRU00284"/>
    </source>
</evidence>
<dbReference type="GO" id="GO:0016020">
    <property type="term" value="C:membrane"/>
    <property type="evidence" value="ECO:0007669"/>
    <property type="project" value="UniProtKB-SubCell"/>
</dbReference>
<evidence type="ECO:0000256" key="1">
    <source>
        <dbReference type="ARBA" id="ARBA00004370"/>
    </source>
</evidence>
<protein>
    <submittedName>
        <fullName evidence="9">Methyl-accepting chemotaxis protein</fullName>
    </submittedName>
</protein>
<dbReference type="CDD" id="cd11386">
    <property type="entry name" value="MCP_signal"/>
    <property type="match status" value="1"/>
</dbReference>
<keyword evidence="6" id="KW-0472">Membrane</keyword>
<evidence type="ECO:0000259" key="7">
    <source>
        <dbReference type="PROSITE" id="PS50111"/>
    </source>
</evidence>
<evidence type="ECO:0000256" key="6">
    <source>
        <dbReference type="SAM" id="Phobius"/>
    </source>
</evidence>
<accession>A0A4R5UGT2</accession>
<dbReference type="Pfam" id="PF00672">
    <property type="entry name" value="HAMP"/>
    <property type="match status" value="1"/>
</dbReference>
<dbReference type="SUPFAM" id="SSF58104">
    <property type="entry name" value="Methyl-accepting chemotaxis protein (MCP) signaling domain"/>
    <property type="match status" value="1"/>
</dbReference>
<feature type="domain" description="Methyl-accepting transducer" evidence="7">
    <location>
        <begin position="355"/>
        <end position="584"/>
    </location>
</feature>
<dbReference type="SMART" id="SM00283">
    <property type="entry name" value="MA"/>
    <property type="match status" value="1"/>
</dbReference>